<organism evidence="2 3">
    <name type="scientific">Blastomyces percursus</name>
    <dbReference type="NCBI Taxonomy" id="1658174"/>
    <lineage>
        <taxon>Eukaryota</taxon>
        <taxon>Fungi</taxon>
        <taxon>Dikarya</taxon>
        <taxon>Ascomycota</taxon>
        <taxon>Pezizomycotina</taxon>
        <taxon>Eurotiomycetes</taxon>
        <taxon>Eurotiomycetidae</taxon>
        <taxon>Onygenales</taxon>
        <taxon>Ajellomycetaceae</taxon>
        <taxon>Blastomyces</taxon>
    </lineage>
</organism>
<protein>
    <submittedName>
        <fullName evidence="2">Uncharacterized protein</fullName>
    </submittedName>
</protein>
<name>A0A1J9R327_9EURO</name>
<feature type="compositionally biased region" description="Polar residues" evidence="1">
    <location>
        <begin position="23"/>
        <end position="32"/>
    </location>
</feature>
<feature type="region of interest" description="Disordered" evidence="1">
    <location>
        <begin position="1"/>
        <end position="47"/>
    </location>
</feature>
<comment type="caution">
    <text evidence="2">The sequence shown here is derived from an EMBL/GenBank/DDBJ whole genome shotgun (WGS) entry which is preliminary data.</text>
</comment>
<evidence type="ECO:0000256" key="1">
    <source>
        <dbReference type="SAM" id="MobiDB-lite"/>
    </source>
</evidence>
<dbReference type="EMBL" id="LGTZ01000932">
    <property type="protein sequence ID" value="OJD22887.1"/>
    <property type="molecule type" value="Genomic_DNA"/>
</dbReference>
<feature type="compositionally biased region" description="Basic and acidic residues" evidence="1">
    <location>
        <begin position="34"/>
        <end position="47"/>
    </location>
</feature>
<dbReference type="AlphaFoldDB" id="A0A1J9R327"/>
<dbReference type="VEuPathDB" id="FungiDB:ACJ73_05765"/>
<proteinExistence type="predicted"/>
<gene>
    <name evidence="2" type="ORF">ACJ73_05765</name>
</gene>
<accession>A0A1J9R327</accession>
<dbReference type="Proteomes" id="UP000242791">
    <property type="component" value="Unassembled WGS sequence"/>
</dbReference>
<sequence>MLKLDDHGNYRINITSGPHADKSQATSGTLKQAVNDRHRQDTRKSARRDWFKMFPTRALFKRSVWKEQLCGSERREAISLQSSKPPQSINISRKETKL</sequence>
<keyword evidence="3" id="KW-1185">Reference proteome</keyword>
<feature type="compositionally biased region" description="Polar residues" evidence="1">
    <location>
        <begin position="79"/>
        <end position="91"/>
    </location>
</feature>
<evidence type="ECO:0000313" key="2">
    <source>
        <dbReference type="EMBL" id="OJD22887.1"/>
    </source>
</evidence>
<feature type="region of interest" description="Disordered" evidence="1">
    <location>
        <begin position="76"/>
        <end position="98"/>
    </location>
</feature>
<reference evidence="2 3" key="1">
    <citation type="submission" date="2015-08" db="EMBL/GenBank/DDBJ databases">
        <title>Emmonsia species relationships and genome sequence.</title>
        <authorList>
            <person name="Cuomo C.A."/>
            <person name="Schwartz I.S."/>
            <person name="Kenyon C."/>
            <person name="De Hoog G.S."/>
            <person name="Govender N.P."/>
            <person name="Botha A."/>
            <person name="Moreno L."/>
            <person name="De Vries M."/>
            <person name="Munoz J.F."/>
            <person name="Stielow J.B."/>
        </authorList>
    </citation>
    <scope>NUCLEOTIDE SEQUENCE [LARGE SCALE GENOMIC DNA]</scope>
    <source>
        <strain evidence="2 3">EI222</strain>
    </source>
</reference>
<evidence type="ECO:0000313" key="3">
    <source>
        <dbReference type="Proteomes" id="UP000242791"/>
    </source>
</evidence>